<keyword evidence="5" id="KW-1185">Reference proteome</keyword>
<organism evidence="4 5">
    <name type="scientific">Rubinisphaera italica</name>
    <dbReference type="NCBI Taxonomy" id="2527969"/>
    <lineage>
        <taxon>Bacteria</taxon>
        <taxon>Pseudomonadati</taxon>
        <taxon>Planctomycetota</taxon>
        <taxon>Planctomycetia</taxon>
        <taxon>Planctomycetales</taxon>
        <taxon>Planctomycetaceae</taxon>
        <taxon>Rubinisphaera</taxon>
    </lineage>
</organism>
<proteinExistence type="predicted"/>
<feature type="chain" id="PRO_5023014701" description="DUF1583 domain-containing protein" evidence="2">
    <location>
        <begin position="21"/>
        <end position="277"/>
    </location>
</feature>
<evidence type="ECO:0000313" key="5">
    <source>
        <dbReference type="Proteomes" id="UP000316095"/>
    </source>
</evidence>
<feature type="domain" description="DUF1583" evidence="3">
    <location>
        <begin position="20"/>
        <end position="225"/>
    </location>
</feature>
<name>A0A5C5XD01_9PLAN</name>
<reference evidence="4 5" key="1">
    <citation type="submission" date="2019-02" db="EMBL/GenBank/DDBJ databases">
        <title>Deep-cultivation of Planctomycetes and their phenomic and genomic characterization uncovers novel biology.</title>
        <authorList>
            <person name="Wiegand S."/>
            <person name="Jogler M."/>
            <person name="Boedeker C."/>
            <person name="Pinto D."/>
            <person name="Vollmers J."/>
            <person name="Rivas-Marin E."/>
            <person name="Kohn T."/>
            <person name="Peeters S.H."/>
            <person name="Heuer A."/>
            <person name="Rast P."/>
            <person name="Oberbeckmann S."/>
            <person name="Bunk B."/>
            <person name="Jeske O."/>
            <person name="Meyerdierks A."/>
            <person name="Storesund J.E."/>
            <person name="Kallscheuer N."/>
            <person name="Luecker S."/>
            <person name="Lage O.M."/>
            <person name="Pohl T."/>
            <person name="Merkel B.J."/>
            <person name="Hornburger P."/>
            <person name="Mueller R.-W."/>
            <person name="Bruemmer F."/>
            <person name="Labrenz M."/>
            <person name="Spormann A.M."/>
            <person name="Op Den Camp H."/>
            <person name="Overmann J."/>
            <person name="Amann R."/>
            <person name="Jetten M.S.M."/>
            <person name="Mascher T."/>
            <person name="Medema M.H."/>
            <person name="Devos D.P."/>
            <person name="Kaster A.-K."/>
            <person name="Ovreas L."/>
            <person name="Rohde M."/>
            <person name="Galperin M.Y."/>
            <person name="Jogler C."/>
        </authorList>
    </citation>
    <scope>NUCLEOTIDE SEQUENCE [LARGE SCALE GENOMIC DNA]</scope>
    <source>
        <strain evidence="4 5">Pan54</strain>
    </source>
</reference>
<keyword evidence="1" id="KW-0812">Transmembrane</keyword>
<dbReference type="RefSeq" id="WP_146502738.1">
    <property type="nucleotide sequence ID" value="NZ_SJPG01000001.1"/>
</dbReference>
<feature type="transmembrane region" description="Helical" evidence="1">
    <location>
        <begin position="254"/>
        <end position="273"/>
    </location>
</feature>
<dbReference type="EMBL" id="SJPG01000001">
    <property type="protein sequence ID" value="TWT60644.1"/>
    <property type="molecule type" value="Genomic_DNA"/>
</dbReference>
<accession>A0A5C5XD01</accession>
<dbReference type="Proteomes" id="UP000316095">
    <property type="component" value="Unassembled WGS sequence"/>
</dbReference>
<sequence length="277" mass="30897" precursor="true">MFTRLLLASVLVMSSSSLWANSYSWDFHNGHFDNLSLVPIGPGAVNLLSPTEKGLKITAPAGYNVKMVGFSPRFLIQGDFKISIDYSITNWTQPKSGYGSGPTIYVSMGTTDDPAASINRRLRPDGRDVYGVFAARVDDGKRTPTAKLFDVPSKSVMDGRLQIQRINDEIIYSAADDLLTEFHELATLPVSDSDVTLVRMGLEQSDVQSAATIQLHRIDIEADELPHLPSEQARTSRLYRPRYLPPAEPTSYRWLWQSLIALLVGCISGIWAWRRYT</sequence>
<evidence type="ECO:0000259" key="3">
    <source>
        <dbReference type="Pfam" id="PF07622"/>
    </source>
</evidence>
<feature type="signal peptide" evidence="2">
    <location>
        <begin position="1"/>
        <end position="20"/>
    </location>
</feature>
<evidence type="ECO:0000256" key="1">
    <source>
        <dbReference type="SAM" id="Phobius"/>
    </source>
</evidence>
<dbReference type="OrthoDB" id="281175at2"/>
<comment type="caution">
    <text evidence="4">The sequence shown here is derived from an EMBL/GenBank/DDBJ whole genome shotgun (WGS) entry which is preliminary data.</text>
</comment>
<gene>
    <name evidence="4" type="ORF">Pan54_13580</name>
</gene>
<evidence type="ECO:0000256" key="2">
    <source>
        <dbReference type="SAM" id="SignalP"/>
    </source>
</evidence>
<evidence type="ECO:0000313" key="4">
    <source>
        <dbReference type="EMBL" id="TWT60644.1"/>
    </source>
</evidence>
<keyword evidence="1" id="KW-0472">Membrane</keyword>
<keyword evidence="1" id="KW-1133">Transmembrane helix</keyword>
<dbReference type="Pfam" id="PF07622">
    <property type="entry name" value="DUF1583"/>
    <property type="match status" value="1"/>
</dbReference>
<dbReference type="InterPro" id="IPR011475">
    <property type="entry name" value="DUF1583"/>
</dbReference>
<keyword evidence="2" id="KW-0732">Signal</keyword>
<dbReference type="AlphaFoldDB" id="A0A5C5XD01"/>
<protein>
    <recommendedName>
        <fullName evidence="3">DUF1583 domain-containing protein</fullName>
    </recommendedName>
</protein>